<feature type="domain" description="UGSC-like" evidence="2">
    <location>
        <begin position="5"/>
        <end position="94"/>
    </location>
</feature>
<evidence type="ECO:0000313" key="3">
    <source>
        <dbReference type="EMBL" id="SDI28740.1"/>
    </source>
</evidence>
<feature type="compositionally biased region" description="Polar residues" evidence="1">
    <location>
        <begin position="1"/>
        <end position="10"/>
    </location>
</feature>
<evidence type="ECO:0000259" key="2">
    <source>
        <dbReference type="Pfam" id="PF24696"/>
    </source>
</evidence>
<dbReference type="STRING" id="930129.SAMN05216352_106140"/>
<reference evidence="3 4" key="1">
    <citation type="submission" date="2016-10" db="EMBL/GenBank/DDBJ databases">
        <authorList>
            <person name="de Groot N.N."/>
        </authorList>
    </citation>
    <scope>NUCLEOTIDE SEQUENCE [LARGE SCALE GENOMIC DNA]</scope>
    <source>
        <strain evidence="4">P4B,CCM 7963,CECT 7998,DSM 25260,IBRC-M 10614,KCTC 13821</strain>
    </source>
</reference>
<keyword evidence="4" id="KW-1185">Reference proteome</keyword>
<evidence type="ECO:0000256" key="1">
    <source>
        <dbReference type="SAM" id="MobiDB-lite"/>
    </source>
</evidence>
<dbReference type="InterPro" id="IPR057767">
    <property type="entry name" value="UGSC-like_dom"/>
</dbReference>
<accession>A0A1G8JDL1</accession>
<dbReference type="AlphaFoldDB" id="A0A1G8JDL1"/>
<dbReference type="Pfam" id="PF24696">
    <property type="entry name" value="UGSC"/>
    <property type="match status" value="1"/>
</dbReference>
<sequence>MSITVYNPTKSPVPEQAQTAPRPLSLENKTLGLIDNGKRNADTVLQYIGRHLKERFQLKEIITVKKSSFSHAIPDREADQLKKQCDLVISGIGD</sequence>
<proteinExistence type="predicted"/>
<gene>
    <name evidence="3" type="ORF">SAMN05216352_106140</name>
</gene>
<organism evidence="3 4">
    <name type="scientific">Alteribacillus bidgolensis</name>
    <dbReference type="NCBI Taxonomy" id="930129"/>
    <lineage>
        <taxon>Bacteria</taxon>
        <taxon>Bacillati</taxon>
        <taxon>Bacillota</taxon>
        <taxon>Bacilli</taxon>
        <taxon>Bacillales</taxon>
        <taxon>Bacillaceae</taxon>
        <taxon>Alteribacillus</taxon>
    </lineage>
</organism>
<dbReference type="OrthoDB" id="2885483at2"/>
<dbReference type="EMBL" id="FNDU01000006">
    <property type="protein sequence ID" value="SDI28740.1"/>
    <property type="molecule type" value="Genomic_DNA"/>
</dbReference>
<dbReference type="Proteomes" id="UP000199017">
    <property type="component" value="Unassembled WGS sequence"/>
</dbReference>
<evidence type="ECO:0000313" key="4">
    <source>
        <dbReference type="Proteomes" id="UP000199017"/>
    </source>
</evidence>
<feature type="region of interest" description="Disordered" evidence="1">
    <location>
        <begin position="1"/>
        <end position="20"/>
    </location>
</feature>
<name>A0A1G8JDL1_9BACI</name>
<protein>
    <recommendedName>
        <fullName evidence="2">UGSC-like domain-containing protein</fullName>
    </recommendedName>
</protein>